<evidence type="ECO:0000313" key="6">
    <source>
        <dbReference type="EMBL" id="GAA3913071.1"/>
    </source>
</evidence>
<feature type="domain" description="Pseudouridine synthase RsuA/RluA-like" evidence="5">
    <location>
        <begin position="2"/>
        <end position="149"/>
    </location>
</feature>
<dbReference type="InterPro" id="IPR006145">
    <property type="entry name" value="PsdUridine_synth_RsuA/RluA"/>
</dbReference>
<dbReference type="InterPro" id="IPR020094">
    <property type="entry name" value="TruA/RsuA/RluB/E/F_N"/>
</dbReference>
<evidence type="ECO:0000256" key="3">
    <source>
        <dbReference type="ARBA" id="ARBA00023235"/>
    </source>
</evidence>
<organism evidence="6 7">
    <name type="scientific">Luteimonas lutimaris</name>
    <dbReference type="NCBI Taxonomy" id="698645"/>
    <lineage>
        <taxon>Bacteria</taxon>
        <taxon>Pseudomonadati</taxon>
        <taxon>Pseudomonadota</taxon>
        <taxon>Gammaproteobacteria</taxon>
        <taxon>Lysobacterales</taxon>
        <taxon>Lysobacteraceae</taxon>
        <taxon>Luteimonas</taxon>
    </lineage>
</organism>
<dbReference type="SUPFAM" id="SSF55120">
    <property type="entry name" value="Pseudouridine synthase"/>
    <property type="match status" value="1"/>
</dbReference>
<dbReference type="Pfam" id="PF00849">
    <property type="entry name" value="PseudoU_synth_2"/>
    <property type="match status" value="1"/>
</dbReference>
<dbReference type="PROSITE" id="PS01149">
    <property type="entry name" value="PSI_RSU"/>
    <property type="match status" value="1"/>
</dbReference>
<dbReference type="PANTHER" id="PTHR47683:SF2">
    <property type="entry name" value="RNA-BINDING S4 DOMAIN-CONTAINING PROTEIN"/>
    <property type="match status" value="1"/>
</dbReference>
<dbReference type="PANTHER" id="PTHR47683">
    <property type="entry name" value="PSEUDOURIDINE SYNTHASE FAMILY PROTEIN-RELATED"/>
    <property type="match status" value="1"/>
</dbReference>
<evidence type="ECO:0000256" key="4">
    <source>
        <dbReference type="RuleBase" id="RU003887"/>
    </source>
</evidence>
<proteinExistence type="inferred from homology"/>
<evidence type="ECO:0000259" key="5">
    <source>
        <dbReference type="Pfam" id="PF00849"/>
    </source>
</evidence>
<dbReference type="InterPro" id="IPR018496">
    <property type="entry name" value="PsdUridine_synth_RsuA/RluB_CS"/>
</dbReference>
<comment type="similarity">
    <text evidence="1 4">Belongs to the pseudouridine synthase RsuA family.</text>
</comment>
<protein>
    <recommendedName>
        <fullName evidence="4">Pseudouridine synthase</fullName>
        <ecNumber evidence="4">5.4.99.-</ecNumber>
    </recommendedName>
</protein>
<dbReference type="Proteomes" id="UP001501727">
    <property type="component" value="Unassembled WGS sequence"/>
</dbReference>
<dbReference type="InterPro" id="IPR000748">
    <property type="entry name" value="PsdUridine_synth_RsuA/RluB/E/F"/>
</dbReference>
<dbReference type="InterPro" id="IPR020103">
    <property type="entry name" value="PsdUridine_synth_cat_dom_sf"/>
</dbReference>
<sequence length="183" mass="20374">MLIAFNKPFHVLCQFTDRSVPPRRTLAGFGLPPGVYPAGRLDHDSEGLLLLTDDGALAHRITDPRHKLRKTYLVQVEGTPTDAQLQALRNGVGLKDGRTRPARARALETPPPLWPRDPPVRFRKTVPDAWLELGITEGRNRQVRRMTAAVDLPTLRLVRVAIGDCRLQALQPGEWRDVSGALS</sequence>
<accession>A0ABP7M1V6</accession>
<comment type="caution">
    <text evidence="6">The sequence shown here is derived from an EMBL/GenBank/DDBJ whole genome shotgun (WGS) entry which is preliminary data.</text>
</comment>
<dbReference type="NCBIfam" id="TIGR00093">
    <property type="entry name" value="pseudouridine synthase"/>
    <property type="match status" value="1"/>
</dbReference>
<keyword evidence="2" id="KW-0698">rRNA processing</keyword>
<evidence type="ECO:0000313" key="7">
    <source>
        <dbReference type="Proteomes" id="UP001501727"/>
    </source>
</evidence>
<dbReference type="InterPro" id="IPR042092">
    <property type="entry name" value="PsdUridine_s_RsuA/RluB/E/F_cat"/>
</dbReference>
<keyword evidence="3 4" id="KW-0413">Isomerase</keyword>
<evidence type="ECO:0000256" key="2">
    <source>
        <dbReference type="ARBA" id="ARBA00022552"/>
    </source>
</evidence>
<evidence type="ECO:0000256" key="1">
    <source>
        <dbReference type="ARBA" id="ARBA00008348"/>
    </source>
</evidence>
<dbReference type="RefSeq" id="WP_344758071.1">
    <property type="nucleotide sequence ID" value="NZ_BAAAZU010000001.1"/>
</dbReference>
<name>A0ABP7M1V6_9GAMM</name>
<dbReference type="EC" id="5.4.99.-" evidence="4"/>
<dbReference type="EMBL" id="BAAAZU010000001">
    <property type="protein sequence ID" value="GAA3913071.1"/>
    <property type="molecule type" value="Genomic_DNA"/>
</dbReference>
<dbReference type="Gene3D" id="3.30.70.1560">
    <property type="entry name" value="Alpha-L RNA-binding motif"/>
    <property type="match status" value="1"/>
</dbReference>
<keyword evidence="7" id="KW-1185">Reference proteome</keyword>
<dbReference type="Gene3D" id="3.30.70.580">
    <property type="entry name" value="Pseudouridine synthase I, catalytic domain, N-terminal subdomain"/>
    <property type="match status" value="1"/>
</dbReference>
<dbReference type="InterPro" id="IPR050343">
    <property type="entry name" value="RsuA_PseudoU_synthase"/>
</dbReference>
<gene>
    <name evidence="6" type="ORF">GCM10022229_02220</name>
</gene>
<reference evidence="7" key="1">
    <citation type="journal article" date="2019" name="Int. J. Syst. Evol. Microbiol.">
        <title>The Global Catalogue of Microorganisms (GCM) 10K type strain sequencing project: providing services to taxonomists for standard genome sequencing and annotation.</title>
        <authorList>
            <consortium name="The Broad Institute Genomics Platform"/>
            <consortium name="The Broad Institute Genome Sequencing Center for Infectious Disease"/>
            <person name="Wu L."/>
            <person name="Ma J."/>
        </authorList>
    </citation>
    <scope>NUCLEOTIDE SEQUENCE [LARGE SCALE GENOMIC DNA]</scope>
    <source>
        <strain evidence="7">JCM 16916</strain>
    </source>
</reference>